<protein>
    <submittedName>
        <fullName evidence="2">Uncharacterized protein</fullName>
    </submittedName>
</protein>
<evidence type="ECO:0000313" key="2">
    <source>
        <dbReference type="EMBL" id="CAA2982850.1"/>
    </source>
</evidence>
<sequence length="351" mass="39284">MELELHIPEDAQLRAHIFQRSNLKYVKIVMDHFDKRQHQDFRNSLLRYLAEVLDIQFSVQLIQQLVFKIVHTDKVNDLWFNMEGHLMKFGLQEYALRIRLKERYFKSMDKISLAQLQSTAAGPSTTLADRYKLGLVLIVEGVFNAPDNNVGNGEDETFGDDDGDRQLGSDRHSDDTEDTVEGAGDQSSDVGISGSSLARGEVEELLLDQRILLEMGLQTVKIEIERHATSECKKLWEFLAILMAPAGRTTATAAMPTDIEVGVSGRLPEATYDSYSSDRGAMKPSHAALINDAEFEGCAVTDDNGVTEAPFPAIVPEVGCALPIKRRCSARLRRLTPTRIPYTRGTKRTKK</sequence>
<evidence type="ECO:0000256" key="1">
    <source>
        <dbReference type="SAM" id="MobiDB-lite"/>
    </source>
</evidence>
<feature type="compositionally biased region" description="Polar residues" evidence="1">
    <location>
        <begin position="185"/>
        <end position="194"/>
    </location>
</feature>
<proteinExistence type="predicted"/>
<gene>
    <name evidence="2" type="ORF">OLEA9_A079557</name>
</gene>
<dbReference type="OrthoDB" id="1114298at2759"/>
<comment type="caution">
    <text evidence="2">The sequence shown here is derived from an EMBL/GenBank/DDBJ whole genome shotgun (WGS) entry which is preliminary data.</text>
</comment>
<reference evidence="2 3" key="1">
    <citation type="submission" date="2019-12" db="EMBL/GenBank/DDBJ databases">
        <authorList>
            <person name="Alioto T."/>
            <person name="Alioto T."/>
            <person name="Gomez Garrido J."/>
        </authorList>
    </citation>
    <scope>NUCLEOTIDE SEQUENCE [LARGE SCALE GENOMIC DNA]</scope>
</reference>
<feature type="compositionally biased region" description="Acidic residues" evidence="1">
    <location>
        <begin position="153"/>
        <end position="163"/>
    </location>
</feature>
<dbReference type="AlphaFoldDB" id="A0A8S0RTC5"/>
<keyword evidence="3" id="KW-1185">Reference proteome</keyword>
<dbReference type="EMBL" id="CACTIH010003708">
    <property type="protein sequence ID" value="CAA2982850.1"/>
    <property type="molecule type" value="Genomic_DNA"/>
</dbReference>
<name>A0A8S0RTC5_OLEEU</name>
<dbReference type="PANTHER" id="PTHR48449:SF1">
    <property type="entry name" value="DUF1985 DOMAIN-CONTAINING PROTEIN"/>
    <property type="match status" value="1"/>
</dbReference>
<evidence type="ECO:0000313" key="3">
    <source>
        <dbReference type="Proteomes" id="UP000594638"/>
    </source>
</evidence>
<dbReference type="Proteomes" id="UP000594638">
    <property type="component" value="Unassembled WGS sequence"/>
</dbReference>
<feature type="region of interest" description="Disordered" evidence="1">
    <location>
        <begin position="148"/>
        <end position="194"/>
    </location>
</feature>
<feature type="compositionally biased region" description="Basic and acidic residues" evidence="1">
    <location>
        <begin position="164"/>
        <end position="174"/>
    </location>
</feature>
<organism evidence="2 3">
    <name type="scientific">Olea europaea subsp. europaea</name>
    <dbReference type="NCBI Taxonomy" id="158383"/>
    <lineage>
        <taxon>Eukaryota</taxon>
        <taxon>Viridiplantae</taxon>
        <taxon>Streptophyta</taxon>
        <taxon>Embryophyta</taxon>
        <taxon>Tracheophyta</taxon>
        <taxon>Spermatophyta</taxon>
        <taxon>Magnoliopsida</taxon>
        <taxon>eudicotyledons</taxon>
        <taxon>Gunneridae</taxon>
        <taxon>Pentapetalae</taxon>
        <taxon>asterids</taxon>
        <taxon>lamiids</taxon>
        <taxon>Lamiales</taxon>
        <taxon>Oleaceae</taxon>
        <taxon>Oleeae</taxon>
        <taxon>Olea</taxon>
    </lineage>
</organism>
<dbReference type="PANTHER" id="PTHR48449">
    <property type="entry name" value="DUF1985 DOMAIN-CONTAINING PROTEIN"/>
    <property type="match status" value="1"/>
</dbReference>
<accession>A0A8S0RTC5</accession>
<dbReference type="Gramene" id="OE9A079557T1">
    <property type="protein sequence ID" value="OE9A079557C1"/>
    <property type="gene ID" value="OE9A079557"/>
</dbReference>